<dbReference type="PANTHER" id="PTHR11266:SF75">
    <property type="entry name" value="IP10007P-RELATED"/>
    <property type="match status" value="1"/>
</dbReference>
<evidence type="ECO:0000256" key="1">
    <source>
        <dbReference type="ARBA" id="ARBA00004141"/>
    </source>
</evidence>
<evidence type="ECO:0000256" key="2">
    <source>
        <dbReference type="ARBA" id="ARBA00006824"/>
    </source>
</evidence>
<feature type="transmembrane region" description="Helical" evidence="6">
    <location>
        <begin position="90"/>
        <end position="111"/>
    </location>
</feature>
<keyword evidence="7" id="KW-0175">Coiled coil</keyword>
<evidence type="ECO:0000256" key="4">
    <source>
        <dbReference type="ARBA" id="ARBA00022989"/>
    </source>
</evidence>
<keyword evidence="4 6" id="KW-1133">Transmembrane helix</keyword>
<reference evidence="9" key="3">
    <citation type="submission" date="2020-05" db="UniProtKB">
        <authorList>
            <consortium name="EnsemblMetazoa"/>
        </authorList>
    </citation>
    <scope>IDENTIFICATION</scope>
    <source>
        <strain evidence="9">Jacobina</strain>
    </source>
</reference>
<dbReference type="PANTHER" id="PTHR11266">
    <property type="entry name" value="PEROXISOMAL MEMBRANE PROTEIN 2, PXMP2 MPV17"/>
    <property type="match status" value="1"/>
</dbReference>
<comment type="subcellular location">
    <subcellularLocation>
        <location evidence="1">Membrane</location>
        <topology evidence="1">Multi-pass membrane protein</topology>
    </subcellularLocation>
</comment>
<dbReference type="VEuPathDB" id="VectorBase:LLONM1_006051"/>
<feature type="transmembrane region" description="Helical" evidence="6">
    <location>
        <begin position="51"/>
        <end position="70"/>
    </location>
</feature>
<dbReference type="EMBL" id="GITU01001838">
    <property type="protein sequence ID" value="MBC1170541.1"/>
    <property type="molecule type" value="Transcribed_RNA"/>
</dbReference>
<comment type="similarity">
    <text evidence="2 6">Belongs to the peroxisomal membrane protein PXMP2/4 family.</text>
</comment>
<reference evidence="8" key="2">
    <citation type="journal article" date="2020" name="BMC">
        <title>Leishmania infection induces a limited differential gene expression in the sand fly midgut.</title>
        <authorList>
            <person name="Coutinho-Abreu I.V."/>
            <person name="Serafim T.D."/>
            <person name="Meneses C."/>
            <person name="Kamhawi S."/>
            <person name="Oliveira F."/>
            <person name="Valenzuela J.G."/>
        </authorList>
    </citation>
    <scope>NUCLEOTIDE SEQUENCE</scope>
    <source>
        <strain evidence="8">Jacobina</strain>
        <tissue evidence="8">Midgut</tissue>
    </source>
</reference>
<dbReference type="EMBL" id="AJWK01033902">
    <property type="status" value="NOT_ANNOTATED_CDS"/>
    <property type="molecule type" value="Genomic_DNA"/>
</dbReference>
<dbReference type="GO" id="GO:0016020">
    <property type="term" value="C:membrane"/>
    <property type="evidence" value="ECO:0007669"/>
    <property type="project" value="UniProtKB-SubCell"/>
</dbReference>
<dbReference type="InterPro" id="IPR007248">
    <property type="entry name" value="Mpv17_PMP22"/>
</dbReference>
<protein>
    <submittedName>
        <fullName evidence="8">Putative conserved plasma membrane protein</fullName>
    </submittedName>
</protein>
<organism evidence="9 10">
    <name type="scientific">Lutzomyia longipalpis</name>
    <name type="common">Sand fly</name>
    <dbReference type="NCBI Taxonomy" id="7200"/>
    <lineage>
        <taxon>Eukaryota</taxon>
        <taxon>Metazoa</taxon>
        <taxon>Ecdysozoa</taxon>
        <taxon>Arthropoda</taxon>
        <taxon>Hexapoda</taxon>
        <taxon>Insecta</taxon>
        <taxon>Pterygota</taxon>
        <taxon>Neoptera</taxon>
        <taxon>Endopterygota</taxon>
        <taxon>Diptera</taxon>
        <taxon>Nematocera</taxon>
        <taxon>Psychodoidea</taxon>
        <taxon>Psychodidae</taxon>
        <taxon>Lutzomyia</taxon>
        <taxon>Lutzomyia</taxon>
    </lineage>
</organism>
<dbReference type="GO" id="GO:0005739">
    <property type="term" value="C:mitochondrion"/>
    <property type="evidence" value="ECO:0007669"/>
    <property type="project" value="TreeGrafter"/>
</dbReference>
<dbReference type="GeneID" id="129790395"/>
<keyword evidence="3 6" id="KW-0812">Transmembrane</keyword>
<keyword evidence="5 6" id="KW-0472">Membrane</keyword>
<reference evidence="10" key="1">
    <citation type="submission" date="2012-05" db="EMBL/GenBank/DDBJ databases">
        <title>Whole Genome Assembly of Lutzomyia longipalpis.</title>
        <authorList>
            <person name="Richards S."/>
            <person name="Qu C."/>
            <person name="Dillon R."/>
            <person name="Worley K."/>
            <person name="Scherer S."/>
            <person name="Batterton M."/>
            <person name="Taylor A."/>
            <person name="Hawes A."/>
            <person name="Hernandez B."/>
            <person name="Kovar C."/>
            <person name="Mandapat C."/>
            <person name="Pham C."/>
            <person name="Qu C."/>
            <person name="Jing C."/>
            <person name="Bess C."/>
            <person name="Bandaranaike D."/>
            <person name="Ngo D."/>
            <person name="Ongeri F."/>
            <person name="Arias F."/>
            <person name="Lara F."/>
            <person name="Weissenberger G."/>
            <person name="Kamau G."/>
            <person name="Han H."/>
            <person name="Shen H."/>
            <person name="Dinh H."/>
            <person name="Khalil I."/>
            <person name="Jones J."/>
            <person name="Shafer J."/>
            <person name="Jayaseelan J."/>
            <person name="Quiroz J."/>
            <person name="Blankenburg K."/>
            <person name="Nguyen L."/>
            <person name="Jackson L."/>
            <person name="Francisco L."/>
            <person name="Tang L.-Y."/>
            <person name="Pu L.-L."/>
            <person name="Perales L."/>
            <person name="Lorensuhewa L."/>
            <person name="Munidasa M."/>
            <person name="Coyle M."/>
            <person name="Taylor M."/>
            <person name="Puazo M."/>
            <person name="Firestine M."/>
            <person name="Scheel M."/>
            <person name="Javaid M."/>
            <person name="Wang M."/>
            <person name="Li M."/>
            <person name="Tabassum N."/>
            <person name="Saada N."/>
            <person name="Osuji N."/>
            <person name="Aqrawi P."/>
            <person name="Fu Q."/>
            <person name="Thornton R."/>
            <person name="Raj R."/>
            <person name="Goodspeed R."/>
            <person name="Mata R."/>
            <person name="Najjar R."/>
            <person name="Gubbala S."/>
            <person name="Lee S."/>
            <person name="Denson S."/>
            <person name="Patil S."/>
            <person name="Macmil S."/>
            <person name="Qi S."/>
            <person name="Matskevitch T."/>
            <person name="Palculict T."/>
            <person name="Mathew T."/>
            <person name="Vee V."/>
            <person name="Velamala V."/>
            <person name="Korchina V."/>
            <person name="Cai W."/>
            <person name="Liu W."/>
            <person name="Dai W."/>
            <person name="Zou X."/>
            <person name="Zhu Y."/>
            <person name="Zhang Y."/>
            <person name="Wu Y.-Q."/>
            <person name="Xin Y."/>
            <person name="Nazarath L."/>
            <person name="Kovar C."/>
            <person name="Han Y."/>
            <person name="Muzny D."/>
            <person name="Gibbs R."/>
        </authorList>
    </citation>
    <scope>NUCLEOTIDE SEQUENCE [LARGE SCALE GENOMIC DNA]</scope>
    <source>
        <strain evidence="10">Jacobina</strain>
    </source>
</reference>
<evidence type="ECO:0000256" key="3">
    <source>
        <dbReference type="ARBA" id="ARBA00022692"/>
    </source>
</evidence>
<evidence type="ECO:0000256" key="6">
    <source>
        <dbReference type="RuleBase" id="RU363053"/>
    </source>
</evidence>
<dbReference type="RefSeq" id="XP_055683853.1">
    <property type="nucleotide sequence ID" value="XM_055827878.1"/>
</dbReference>
<sequence length="201" mass="23754">MRMFLRKLKLVTSQYPILRGMIAYSVIWPTSSIIQQTIAGKRWDTYDYKKCLTFSVYGSLFVAPTLYMWVRFSSRLWPATNLKSGIKKALIEQVTYGPSAMVSFFFFMPLLEGRTVNQAMEEVYVKVPQAWRVAICYWPIFQTINFAYIPERNRVPFVAFGSLIWTIFLAYMNQYETEKLKEKKRAKERLKQKTQENQQVT</sequence>
<dbReference type="OrthoDB" id="430207at2759"/>
<evidence type="ECO:0000313" key="9">
    <source>
        <dbReference type="EnsemblMetazoa" id="LLOJ009721-PA"/>
    </source>
</evidence>
<dbReference type="Proteomes" id="UP000092461">
    <property type="component" value="Unassembled WGS sequence"/>
</dbReference>
<feature type="coiled-coil region" evidence="7">
    <location>
        <begin position="173"/>
        <end position="200"/>
    </location>
</feature>
<evidence type="ECO:0000313" key="10">
    <source>
        <dbReference type="Proteomes" id="UP000092461"/>
    </source>
</evidence>
<keyword evidence="10" id="KW-1185">Reference proteome</keyword>
<dbReference type="Pfam" id="PF04117">
    <property type="entry name" value="Mpv17_PMP22"/>
    <property type="match status" value="1"/>
</dbReference>
<evidence type="ECO:0000256" key="5">
    <source>
        <dbReference type="ARBA" id="ARBA00023136"/>
    </source>
</evidence>
<dbReference type="VEuPathDB" id="VectorBase:LLOJ009721"/>
<evidence type="ECO:0000256" key="7">
    <source>
        <dbReference type="SAM" id="Coils"/>
    </source>
</evidence>
<evidence type="ECO:0000313" key="8">
    <source>
        <dbReference type="EMBL" id="MBC1170541.1"/>
    </source>
</evidence>
<accession>A0A1B0GKX4</accession>
<feature type="transmembrane region" description="Helical" evidence="6">
    <location>
        <begin position="155"/>
        <end position="175"/>
    </location>
</feature>
<dbReference type="AlphaFoldDB" id="A0A1B0GKX4"/>
<dbReference type="EnsemblMetazoa" id="LLOJ009721-RA">
    <property type="protein sequence ID" value="LLOJ009721-PA"/>
    <property type="gene ID" value="LLOJ009721"/>
</dbReference>
<proteinExistence type="inferred from homology"/>
<dbReference type="KEGG" id="lll:129790395"/>
<name>A0A1B0GKX4_LUTLO</name>